<evidence type="ECO:0000313" key="1">
    <source>
        <dbReference type="EMBL" id="KOO31776.1"/>
    </source>
</evidence>
<keyword evidence="2" id="KW-1185">Reference proteome</keyword>
<sequence>MVAIMLRLYRGAASTIAPNGCTPRWVITLSEHCAPVQSCQAVHAGLAAQPGVNRIQPQFGEKYEKSQWTALWLEAAQAVAAEEQRLEQLWQPRIRNKGHSIDLPPTGGERWISTESAPDEIIIPFELRSRGYPIQDKGPTYVCW</sequence>
<name>A0A0M0JYP8_9EUKA</name>
<accession>A0A0M0JYP8</accession>
<gene>
    <name evidence="1" type="ORF">Ctob_006675</name>
</gene>
<dbReference type="Proteomes" id="UP000037460">
    <property type="component" value="Unassembled WGS sequence"/>
</dbReference>
<comment type="caution">
    <text evidence="1">The sequence shown here is derived from an EMBL/GenBank/DDBJ whole genome shotgun (WGS) entry which is preliminary data.</text>
</comment>
<protein>
    <submittedName>
        <fullName evidence="1">Uncharacterized protein</fullName>
    </submittedName>
</protein>
<proteinExistence type="predicted"/>
<dbReference type="AlphaFoldDB" id="A0A0M0JYP8"/>
<reference evidence="2" key="1">
    <citation type="journal article" date="2015" name="PLoS Genet.">
        <title>Genome Sequence and Transcriptome Analyses of Chrysochromulina tobin: Metabolic Tools for Enhanced Algal Fitness in the Prominent Order Prymnesiales (Haptophyceae).</title>
        <authorList>
            <person name="Hovde B.T."/>
            <person name="Deodato C.R."/>
            <person name="Hunsperger H.M."/>
            <person name="Ryken S.A."/>
            <person name="Yost W."/>
            <person name="Jha R.K."/>
            <person name="Patterson J."/>
            <person name="Monnat R.J. Jr."/>
            <person name="Barlow S.B."/>
            <person name="Starkenburg S.R."/>
            <person name="Cattolico R.A."/>
        </authorList>
    </citation>
    <scope>NUCLEOTIDE SEQUENCE</scope>
    <source>
        <strain evidence="2">CCMP291</strain>
    </source>
</reference>
<evidence type="ECO:0000313" key="2">
    <source>
        <dbReference type="Proteomes" id="UP000037460"/>
    </source>
</evidence>
<dbReference type="EMBL" id="JWZX01001934">
    <property type="protein sequence ID" value="KOO31776.1"/>
    <property type="molecule type" value="Genomic_DNA"/>
</dbReference>
<organism evidence="1 2">
    <name type="scientific">Chrysochromulina tobinii</name>
    <dbReference type="NCBI Taxonomy" id="1460289"/>
    <lineage>
        <taxon>Eukaryota</taxon>
        <taxon>Haptista</taxon>
        <taxon>Haptophyta</taxon>
        <taxon>Prymnesiophyceae</taxon>
        <taxon>Prymnesiales</taxon>
        <taxon>Chrysochromulinaceae</taxon>
        <taxon>Chrysochromulina</taxon>
    </lineage>
</organism>